<feature type="domain" description="Lactate/malate dehydrogenase N-terminal" evidence="1">
    <location>
        <begin position="114"/>
        <end position="259"/>
    </location>
</feature>
<dbReference type="InterPro" id="IPR036291">
    <property type="entry name" value="NAD(P)-bd_dom_sf"/>
</dbReference>
<dbReference type="InterPro" id="IPR001236">
    <property type="entry name" value="Lactate/malate_DH_N"/>
</dbReference>
<dbReference type="Gene3D" id="3.40.50.720">
    <property type="entry name" value="NAD(P)-binding Rossmann-like Domain"/>
    <property type="match status" value="1"/>
</dbReference>
<dbReference type="GO" id="GO:0004459">
    <property type="term" value="F:L-lactate dehydrogenase (NAD+) activity"/>
    <property type="evidence" value="ECO:0007669"/>
    <property type="project" value="TreeGrafter"/>
</dbReference>
<organism evidence="2 3">
    <name type="scientific">Natronincola peptidivorans</name>
    <dbReference type="NCBI Taxonomy" id="426128"/>
    <lineage>
        <taxon>Bacteria</taxon>
        <taxon>Bacillati</taxon>
        <taxon>Bacillota</taxon>
        <taxon>Clostridia</taxon>
        <taxon>Peptostreptococcales</taxon>
        <taxon>Natronincolaceae</taxon>
        <taxon>Natronincola</taxon>
    </lineage>
</organism>
<reference evidence="2 3" key="1">
    <citation type="submission" date="2016-10" db="EMBL/GenBank/DDBJ databases">
        <authorList>
            <person name="de Groot N.N."/>
        </authorList>
    </citation>
    <scope>NUCLEOTIDE SEQUENCE [LARGE SCALE GENOMIC DNA]</scope>
    <source>
        <strain evidence="2 3">DSM 18979</strain>
    </source>
</reference>
<accession>A0A1I0EXJ9</accession>
<dbReference type="Pfam" id="PF00056">
    <property type="entry name" value="Ldh_1_N"/>
    <property type="match status" value="1"/>
</dbReference>
<dbReference type="STRING" id="426128.SAMN05660297_02613"/>
<dbReference type="AlphaFoldDB" id="A0A1I0EXJ9"/>
<proteinExistence type="predicted"/>
<evidence type="ECO:0000313" key="2">
    <source>
        <dbReference type="EMBL" id="SET50375.1"/>
    </source>
</evidence>
<sequence>MYYYKHLNRLLFSLNPYKELQTISEDEVIHSDAMIYYLYSMNPKKSRMHFAVSHPSLLSMKHEGINLLQMTSTSNNSVPNWLSEKIEKKKVMAVNTAYLNWEKILLRQSPAKWRVNIAGLGDVGGTLLTGLRLIGGDCIDSIGIYDRNPEKLMRWYYEINQVYSPGKAYFPEIDCIDIDSLFDCDMFVFCIAKAVPPVGTEVKDVRMVQFQENAQIIKEYAKKARNKNFDGIFAVVSDPVDLLCKVVYNASNLDEKNIMDYRGLAPEQIRGYGLGVMHARALYYSKENPKTIHYAEEGRAFGPHGEDLVIADSIQHYNETLSQYLTNKTKTANIEVRKTGFKPYIAPALSSGSLSLLATIKGDWHYSATYMGGVYMGARNRLLPTGTEVELLELPDLLFKRLEQTYYKLEEMV</sequence>
<dbReference type="PANTHER" id="PTHR43128">
    <property type="entry name" value="L-2-HYDROXYCARBOXYLATE DEHYDROGENASE (NAD(P)(+))"/>
    <property type="match status" value="1"/>
</dbReference>
<dbReference type="EMBL" id="FOHU01000012">
    <property type="protein sequence ID" value="SET50375.1"/>
    <property type="molecule type" value="Genomic_DNA"/>
</dbReference>
<evidence type="ECO:0000259" key="1">
    <source>
        <dbReference type="Pfam" id="PF00056"/>
    </source>
</evidence>
<name>A0A1I0EXJ9_9FIRM</name>
<dbReference type="GO" id="GO:0006089">
    <property type="term" value="P:lactate metabolic process"/>
    <property type="evidence" value="ECO:0007669"/>
    <property type="project" value="TreeGrafter"/>
</dbReference>
<evidence type="ECO:0000313" key="3">
    <source>
        <dbReference type="Proteomes" id="UP000199568"/>
    </source>
</evidence>
<dbReference type="RefSeq" id="WP_244272713.1">
    <property type="nucleotide sequence ID" value="NZ_FOHU01000012.1"/>
</dbReference>
<dbReference type="Proteomes" id="UP000199568">
    <property type="component" value="Unassembled WGS sequence"/>
</dbReference>
<dbReference type="SUPFAM" id="SSF51735">
    <property type="entry name" value="NAD(P)-binding Rossmann-fold domains"/>
    <property type="match status" value="1"/>
</dbReference>
<gene>
    <name evidence="2" type="ORF">SAMN05660297_02613</name>
</gene>
<protein>
    <submittedName>
        <fullName evidence="2">Malate/lactate dehydrogenase</fullName>
    </submittedName>
</protein>
<keyword evidence="3" id="KW-1185">Reference proteome</keyword>
<dbReference type="PANTHER" id="PTHR43128:SF16">
    <property type="entry name" value="L-LACTATE DEHYDROGENASE"/>
    <property type="match status" value="1"/>
</dbReference>